<feature type="compositionally biased region" description="Low complexity" evidence="1">
    <location>
        <begin position="105"/>
        <end position="123"/>
    </location>
</feature>
<feature type="domain" description="HAT C-terminal dimerisation" evidence="2">
    <location>
        <begin position="185"/>
        <end position="245"/>
    </location>
</feature>
<protein>
    <recommendedName>
        <fullName evidence="2">HAT C-terminal dimerisation domain-containing protein</fullName>
    </recommendedName>
</protein>
<proteinExistence type="predicted"/>
<dbReference type="Pfam" id="PF05699">
    <property type="entry name" value="Dimer_Tnp_hAT"/>
    <property type="match status" value="1"/>
</dbReference>
<dbReference type="InterPro" id="IPR008906">
    <property type="entry name" value="HATC_C_dom"/>
</dbReference>
<organism evidence="3 4">
    <name type="scientific">Linnemannia gamsii</name>
    <dbReference type="NCBI Taxonomy" id="64522"/>
    <lineage>
        <taxon>Eukaryota</taxon>
        <taxon>Fungi</taxon>
        <taxon>Fungi incertae sedis</taxon>
        <taxon>Mucoromycota</taxon>
        <taxon>Mortierellomycotina</taxon>
        <taxon>Mortierellomycetes</taxon>
        <taxon>Mortierellales</taxon>
        <taxon>Mortierellaceae</taxon>
        <taxon>Linnemannia</taxon>
    </lineage>
</organism>
<name>A0ABQ7JQY9_9FUNG</name>
<evidence type="ECO:0000313" key="3">
    <source>
        <dbReference type="EMBL" id="KAG0283491.1"/>
    </source>
</evidence>
<comment type="caution">
    <text evidence="3">The sequence shown here is derived from an EMBL/GenBank/DDBJ whole genome shotgun (WGS) entry which is preliminary data.</text>
</comment>
<feature type="region of interest" description="Disordered" evidence="1">
    <location>
        <begin position="71"/>
        <end position="150"/>
    </location>
</feature>
<gene>
    <name evidence="3" type="ORF">BGZ96_012109</name>
</gene>
<feature type="compositionally biased region" description="Basic and acidic residues" evidence="1">
    <location>
        <begin position="124"/>
        <end position="138"/>
    </location>
</feature>
<accession>A0ABQ7JQY9</accession>
<reference evidence="3 4" key="1">
    <citation type="journal article" date="2020" name="Fungal Divers.">
        <title>Resolving the Mortierellaceae phylogeny through synthesis of multi-gene phylogenetics and phylogenomics.</title>
        <authorList>
            <person name="Vandepol N."/>
            <person name="Liber J."/>
            <person name="Desiro A."/>
            <person name="Na H."/>
            <person name="Kennedy M."/>
            <person name="Barry K."/>
            <person name="Grigoriev I.V."/>
            <person name="Miller A.N."/>
            <person name="O'Donnell K."/>
            <person name="Stajich J.E."/>
            <person name="Bonito G."/>
        </authorList>
    </citation>
    <scope>NUCLEOTIDE SEQUENCE [LARGE SCALE GENOMIC DNA]</scope>
    <source>
        <strain evidence="3 4">AD045</strain>
    </source>
</reference>
<keyword evidence="4" id="KW-1185">Reference proteome</keyword>
<evidence type="ECO:0000259" key="2">
    <source>
        <dbReference type="Pfam" id="PF05699"/>
    </source>
</evidence>
<dbReference type="EMBL" id="JAAAIM010000895">
    <property type="protein sequence ID" value="KAG0283491.1"/>
    <property type="molecule type" value="Genomic_DNA"/>
</dbReference>
<dbReference type="SUPFAM" id="SSF53098">
    <property type="entry name" value="Ribonuclease H-like"/>
    <property type="match status" value="1"/>
</dbReference>
<evidence type="ECO:0000256" key="1">
    <source>
        <dbReference type="SAM" id="MobiDB-lite"/>
    </source>
</evidence>
<sequence length="267" mass="30749">MTTTTTPWRIPHTMTWKKIPILTVHKKKCSAKTFLRSLSEVPLEPETAEARFWGQPGEMSMIVRAEPPAVLEPPPLLRTASRPEATANPVASPSRSRVAYHPYRSQSSSAFSDTTDSTSTSGSFRRESTDGPETRDAPRGFPRSQTSHSRATSIAIIEDMRTGTPLYDMNPTQVREEQRRQLRAQYWNERQDDIEAAYLIRVARAYLGIPATSSESEQSFSRAGRILGTNRYRMHHTTFRNLMRIYRFNKFFCRFPHYLNPGYLYWH</sequence>
<evidence type="ECO:0000313" key="4">
    <source>
        <dbReference type="Proteomes" id="UP001194696"/>
    </source>
</evidence>
<dbReference type="InterPro" id="IPR012337">
    <property type="entry name" value="RNaseH-like_sf"/>
</dbReference>
<dbReference type="Proteomes" id="UP001194696">
    <property type="component" value="Unassembled WGS sequence"/>
</dbReference>